<dbReference type="GO" id="GO:0006364">
    <property type="term" value="P:rRNA processing"/>
    <property type="evidence" value="ECO:0007669"/>
    <property type="project" value="UniProtKB-KW"/>
</dbReference>
<sequence>MDVDKIVADPSSSTSETAPDATLVVFARGVIARLTLWPALRLAIQESWGGPESAQKQTWMASVIVDAFDSVESTEIPDADYVEDMLLQIMSDEFDASLEDGSGQSVAKDILRLWTQLEESKGEGLVREWEELAQKLKGKKVEHQEEVDGGSDWSDESGSDGEDEDDDATENAPTLIPPKEDKSREPEVDEDGFTLVKGKGRR</sequence>
<dbReference type="OrthoDB" id="263560at2759"/>
<dbReference type="VEuPathDB" id="FungiDB:BD410DRAFT_794146"/>
<protein>
    <recommendedName>
        <fullName evidence="6">Pre-rRNA-processing protein TSR2</fullName>
    </recommendedName>
</protein>
<evidence type="ECO:0000313" key="5">
    <source>
        <dbReference type="Proteomes" id="UP000294933"/>
    </source>
</evidence>
<dbReference type="Pfam" id="PF10273">
    <property type="entry name" value="WGG"/>
    <property type="match status" value="1"/>
</dbReference>
<feature type="compositionally biased region" description="Basic and acidic residues" evidence="3">
    <location>
        <begin position="137"/>
        <end position="146"/>
    </location>
</feature>
<proteinExistence type="inferred from homology"/>
<accession>A0A4Y7PQM6</accession>
<feature type="compositionally biased region" description="Acidic residues" evidence="3">
    <location>
        <begin position="147"/>
        <end position="169"/>
    </location>
</feature>
<dbReference type="AlphaFoldDB" id="A0A4Y7PQM6"/>
<comment type="similarity">
    <text evidence="1">Belongs to the TSR2 family.</text>
</comment>
<dbReference type="EMBL" id="ML170218">
    <property type="protein sequence ID" value="TDL17674.1"/>
    <property type="molecule type" value="Genomic_DNA"/>
</dbReference>
<keyword evidence="2" id="KW-0698">rRNA processing</keyword>
<reference evidence="4 5" key="1">
    <citation type="submission" date="2018-06" db="EMBL/GenBank/DDBJ databases">
        <title>A transcriptomic atlas of mushroom development highlights an independent origin of complex multicellularity.</title>
        <authorList>
            <consortium name="DOE Joint Genome Institute"/>
            <person name="Krizsan K."/>
            <person name="Almasi E."/>
            <person name="Merenyi Z."/>
            <person name="Sahu N."/>
            <person name="Viragh M."/>
            <person name="Koszo T."/>
            <person name="Mondo S."/>
            <person name="Kiss B."/>
            <person name="Balint B."/>
            <person name="Kues U."/>
            <person name="Barry K."/>
            <person name="Hegedus J.C."/>
            <person name="Henrissat B."/>
            <person name="Johnson J."/>
            <person name="Lipzen A."/>
            <person name="Ohm R."/>
            <person name="Nagy I."/>
            <person name="Pangilinan J."/>
            <person name="Yan J."/>
            <person name="Xiong Y."/>
            <person name="Grigoriev I.V."/>
            <person name="Hibbett D.S."/>
            <person name="Nagy L.G."/>
        </authorList>
    </citation>
    <scope>NUCLEOTIDE SEQUENCE [LARGE SCALE GENOMIC DNA]</scope>
    <source>
        <strain evidence="4 5">SZMC22713</strain>
    </source>
</reference>
<dbReference type="STRING" id="50990.A0A4Y7PQM6"/>
<evidence type="ECO:0000313" key="4">
    <source>
        <dbReference type="EMBL" id="TDL17674.1"/>
    </source>
</evidence>
<gene>
    <name evidence="4" type="ORF">BD410DRAFT_794146</name>
</gene>
<keyword evidence="5" id="KW-1185">Reference proteome</keyword>
<dbReference type="Proteomes" id="UP000294933">
    <property type="component" value="Unassembled WGS sequence"/>
</dbReference>
<evidence type="ECO:0000256" key="1">
    <source>
        <dbReference type="ARBA" id="ARBA00006524"/>
    </source>
</evidence>
<dbReference type="PANTHER" id="PTHR21250">
    <property type="entry name" value="PRE-RRNA-PROCESSING PROTEIN TSR2 HOMOLOG"/>
    <property type="match status" value="1"/>
</dbReference>
<organism evidence="4 5">
    <name type="scientific">Rickenella mellea</name>
    <dbReference type="NCBI Taxonomy" id="50990"/>
    <lineage>
        <taxon>Eukaryota</taxon>
        <taxon>Fungi</taxon>
        <taxon>Dikarya</taxon>
        <taxon>Basidiomycota</taxon>
        <taxon>Agaricomycotina</taxon>
        <taxon>Agaricomycetes</taxon>
        <taxon>Hymenochaetales</taxon>
        <taxon>Rickenellaceae</taxon>
        <taxon>Rickenella</taxon>
    </lineage>
</organism>
<feature type="region of interest" description="Disordered" evidence="3">
    <location>
        <begin position="137"/>
        <end position="202"/>
    </location>
</feature>
<name>A0A4Y7PQM6_9AGAM</name>
<evidence type="ECO:0000256" key="2">
    <source>
        <dbReference type="ARBA" id="ARBA00022552"/>
    </source>
</evidence>
<evidence type="ECO:0000256" key="3">
    <source>
        <dbReference type="SAM" id="MobiDB-lite"/>
    </source>
</evidence>
<evidence type="ECO:0008006" key="6">
    <source>
        <dbReference type="Google" id="ProtNLM"/>
    </source>
</evidence>
<dbReference type="InterPro" id="IPR019398">
    <property type="entry name" value="Pre-rRNA_process_TSR2"/>
</dbReference>